<dbReference type="Pfam" id="PF20434">
    <property type="entry name" value="BD-FAE"/>
    <property type="match status" value="1"/>
</dbReference>
<dbReference type="InterPro" id="IPR049492">
    <property type="entry name" value="BD-FAE-like_dom"/>
</dbReference>
<dbReference type="Gene3D" id="3.40.50.1820">
    <property type="entry name" value="alpha/beta hydrolase"/>
    <property type="match status" value="1"/>
</dbReference>
<name>A0ABV1BAW1_9FIRM</name>
<dbReference type="EMBL" id="JBBMEJ010000002">
    <property type="protein sequence ID" value="MEQ2369767.1"/>
    <property type="molecule type" value="Genomic_DNA"/>
</dbReference>
<evidence type="ECO:0000313" key="3">
    <source>
        <dbReference type="EMBL" id="MEQ2369767.1"/>
    </source>
</evidence>
<evidence type="ECO:0000313" key="4">
    <source>
        <dbReference type="Proteomes" id="UP001473063"/>
    </source>
</evidence>
<dbReference type="Proteomes" id="UP001473063">
    <property type="component" value="Unassembled WGS sequence"/>
</dbReference>
<dbReference type="GO" id="GO:0016787">
    <property type="term" value="F:hydrolase activity"/>
    <property type="evidence" value="ECO:0007669"/>
    <property type="project" value="UniProtKB-KW"/>
</dbReference>
<proteinExistence type="predicted"/>
<evidence type="ECO:0000259" key="2">
    <source>
        <dbReference type="Pfam" id="PF20434"/>
    </source>
</evidence>
<accession>A0ABV1BAW1</accession>
<gene>
    <name evidence="3" type="ORF">WMO28_02200</name>
</gene>
<comment type="caution">
    <text evidence="3">The sequence shown here is derived from an EMBL/GenBank/DDBJ whole genome shotgun (WGS) entry which is preliminary data.</text>
</comment>
<keyword evidence="4" id="KW-1185">Reference proteome</keyword>
<evidence type="ECO:0000256" key="1">
    <source>
        <dbReference type="ARBA" id="ARBA00022801"/>
    </source>
</evidence>
<sequence>MEKMSSIVRRQFKEGDDIRDAGLTTPEDVIRYDDIAYGKDSEMQVLDVYRPKDAEGRILPVIVSVHGGGWVYGDKERYQYYCMSLAQRGFAVVNFSYRLAPEHQFPASLKDTNLAFAWVLKHKDEYGMDMENLFAVGDSAGAQMLSMYADICTNEEYAANCEIQIPDGIHIKAVALNCGQYSLENPENMTKQLMAEYLPGKGTAEELKHLSPVLYVNEKFPPAYIMTAEEDFLRAQAPVMYEKLKEKGVACELHDYSSDKEKLQHVFHLNMKSEAAKRCNDEECDFFRRLTIGDGEKRFTVHMKEILCYTERKR</sequence>
<keyword evidence="1 3" id="KW-0378">Hydrolase</keyword>
<dbReference type="InterPro" id="IPR050300">
    <property type="entry name" value="GDXG_lipolytic_enzyme"/>
</dbReference>
<organism evidence="3 4">
    <name type="scientific">Blautia aquisgranensis</name>
    <dbReference type="NCBI Taxonomy" id="3133153"/>
    <lineage>
        <taxon>Bacteria</taxon>
        <taxon>Bacillati</taxon>
        <taxon>Bacillota</taxon>
        <taxon>Clostridia</taxon>
        <taxon>Lachnospirales</taxon>
        <taxon>Lachnospiraceae</taxon>
        <taxon>Blautia</taxon>
    </lineage>
</organism>
<dbReference type="InterPro" id="IPR029058">
    <property type="entry name" value="AB_hydrolase_fold"/>
</dbReference>
<protein>
    <submittedName>
        <fullName evidence="3">Alpha/beta hydrolase</fullName>
    </submittedName>
</protein>
<dbReference type="PANTHER" id="PTHR48081">
    <property type="entry name" value="AB HYDROLASE SUPERFAMILY PROTEIN C4A8.06C"/>
    <property type="match status" value="1"/>
</dbReference>
<dbReference type="RefSeq" id="WP_178641185.1">
    <property type="nucleotide sequence ID" value="NZ_JBBMEJ010000002.1"/>
</dbReference>
<feature type="domain" description="BD-FAE-like" evidence="2">
    <location>
        <begin position="46"/>
        <end position="232"/>
    </location>
</feature>
<reference evidence="3 4" key="1">
    <citation type="submission" date="2024-03" db="EMBL/GenBank/DDBJ databases">
        <title>Human intestinal bacterial collection.</title>
        <authorList>
            <person name="Pauvert C."/>
            <person name="Hitch T.C.A."/>
            <person name="Clavel T."/>
        </authorList>
    </citation>
    <scope>NUCLEOTIDE SEQUENCE [LARGE SCALE GENOMIC DNA]</scope>
    <source>
        <strain evidence="3 4">CLA-JM-H16</strain>
    </source>
</reference>
<dbReference type="SUPFAM" id="SSF53474">
    <property type="entry name" value="alpha/beta-Hydrolases"/>
    <property type="match status" value="1"/>
</dbReference>